<feature type="compositionally biased region" description="Polar residues" evidence="6">
    <location>
        <begin position="17"/>
        <end position="29"/>
    </location>
</feature>
<dbReference type="Proteomes" id="UP000198748">
    <property type="component" value="Unassembled WGS sequence"/>
</dbReference>
<organism evidence="8 9">
    <name type="scientific">Dyadobacter soli</name>
    <dbReference type="NCBI Taxonomy" id="659014"/>
    <lineage>
        <taxon>Bacteria</taxon>
        <taxon>Pseudomonadati</taxon>
        <taxon>Bacteroidota</taxon>
        <taxon>Cytophagia</taxon>
        <taxon>Cytophagales</taxon>
        <taxon>Spirosomataceae</taxon>
        <taxon>Dyadobacter</taxon>
    </lineage>
</organism>
<dbReference type="PANTHER" id="PTHR13767">
    <property type="entry name" value="TRNA-PSEUDOURIDINE SYNTHASE"/>
    <property type="match status" value="1"/>
</dbReference>
<dbReference type="GO" id="GO:0160148">
    <property type="term" value="F:tRNA pseudouridine(55) synthase activity"/>
    <property type="evidence" value="ECO:0007669"/>
    <property type="project" value="UniProtKB-EC"/>
</dbReference>
<dbReference type="Gene3D" id="3.30.2350.10">
    <property type="entry name" value="Pseudouridine synthase"/>
    <property type="match status" value="1"/>
</dbReference>
<comment type="similarity">
    <text evidence="2 5">Belongs to the pseudouridine synthase TruB family. Type 1 subfamily.</text>
</comment>
<dbReference type="GO" id="GO:0031119">
    <property type="term" value="P:tRNA pseudouridine synthesis"/>
    <property type="evidence" value="ECO:0007669"/>
    <property type="project" value="UniProtKB-UniRule"/>
</dbReference>
<sequence>MVGRHLQQIGGRPSAVGGQNSPNLNQQENIPDEGEVILIDKPLTWTSFDVANKLKRACKFKKIGHAGTLDPLATGLLILCTGKKTKQIDSFQAQEKEYTGTLVLGKTTPSIDLESDFDAEYPTDHITPEVIENARQQLTGHIEQVPPLFSAIKIDGVRAYKLARRGEEAEIKKRAVEIKLFEIDATHFPSVDFRIICSKGTYIRSMVRDFGELAGSGAYMSKLCRTRIGDFELKDAWELTAFIHQKRVALNLEVDE</sequence>
<gene>
    <name evidence="5" type="primary">truB</name>
    <name evidence="8" type="ORF">SAMN04487996_101412</name>
</gene>
<keyword evidence="4 5" id="KW-0413">Isomerase</keyword>
<dbReference type="InterPro" id="IPR014780">
    <property type="entry name" value="tRNA_psdUridine_synth_TruB"/>
</dbReference>
<feature type="active site" description="Nucleophile" evidence="5">
    <location>
        <position position="70"/>
    </location>
</feature>
<proteinExistence type="inferred from homology"/>
<reference evidence="9" key="1">
    <citation type="submission" date="2016-10" db="EMBL/GenBank/DDBJ databases">
        <authorList>
            <person name="Varghese N."/>
            <person name="Submissions S."/>
        </authorList>
    </citation>
    <scope>NUCLEOTIDE SEQUENCE [LARGE SCALE GENOMIC DNA]</scope>
    <source>
        <strain evidence="9">DSM 25329</strain>
    </source>
</reference>
<evidence type="ECO:0000256" key="1">
    <source>
        <dbReference type="ARBA" id="ARBA00000385"/>
    </source>
</evidence>
<dbReference type="Pfam" id="PF01509">
    <property type="entry name" value="TruB_N"/>
    <property type="match status" value="1"/>
</dbReference>
<keyword evidence="9" id="KW-1185">Reference proteome</keyword>
<dbReference type="GO" id="GO:1990481">
    <property type="term" value="P:mRNA pseudouridine synthesis"/>
    <property type="evidence" value="ECO:0007669"/>
    <property type="project" value="TreeGrafter"/>
</dbReference>
<dbReference type="InterPro" id="IPR020103">
    <property type="entry name" value="PsdUridine_synth_cat_dom_sf"/>
</dbReference>
<dbReference type="STRING" id="659014.SAMN04487996_101412"/>
<dbReference type="CDD" id="cd02573">
    <property type="entry name" value="PseudoU_synth_EcTruB"/>
    <property type="match status" value="1"/>
</dbReference>
<dbReference type="AlphaFoldDB" id="A0A1G6W486"/>
<feature type="region of interest" description="Disordered" evidence="6">
    <location>
        <begin position="1"/>
        <end position="29"/>
    </location>
</feature>
<dbReference type="EC" id="5.4.99.25" evidence="5"/>
<evidence type="ECO:0000313" key="8">
    <source>
        <dbReference type="EMBL" id="SDD60027.1"/>
    </source>
</evidence>
<dbReference type="NCBIfam" id="TIGR00431">
    <property type="entry name" value="TruB"/>
    <property type="match status" value="1"/>
</dbReference>
<evidence type="ECO:0000256" key="4">
    <source>
        <dbReference type="ARBA" id="ARBA00023235"/>
    </source>
</evidence>
<dbReference type="SUPFAM" id="SSF55120">
    <property type="entry name" value="Pseudouridine synthase"/>
    <property type="match status" value="1"/>
</dbReference>
<dbReference type="InterPro" id="IPR002501">
    <property type="entry name" value="PsdUridine_synth_N"/>
</dbReference>
<evidence type="ECO:0000256" key="3">
    <source>
        <dbReference type="ARBA" id="ARBA00022694"/>
    </source>
</evidence>
<dbReference type="PANTHER" id="PTHR13767:SF2">
    <property type="entry name" value="PSEUDOURIDYLATE SYNTHASE TRUB1"/>
    <property type="match status" value="1"/>
</dbReference>
<evidence type="ECO:0000256" key="6">
    <source>
        <dbReference type="SAM" id="MobiDB-lite"/>
    </source>
</evidence>
<dbReference type="GO" id="GO:0003723">
    <property type="term" value="F:RNA binding"/>
    <property type="evidence" value="ECO:0007669"/>
    <property type="project" value="InterPro"/>
</dbReference>
<keyword evidence="3 5" id="KW-0819">tRNA processing</keyword>
<name>A0A1G6W486_9BACT</name>
<comment type="catalytic activity">
    <reaction evidence="1 5">
        <text>uridine(55) in tRNA = pseudouridine(55) in tRNA</text>
        <dbReference type="Rhea" id="RHEA:42532"/>
        <dbReference type="Rhea" id="RHEA-COMP:10101"/>
        <dbReference type="Rhea" id="RHEA-COMP:10102"/>
        <dbReference type="ChEBI" id="CHEBI:65314"/>
        <dbReference type="ChEBI" id="CHEBI:65315"/>
        <dbReference type="EC" id="5.4.99.25"/>
    </reaction>
</comment>
<dbReference type="EMBL" id="FNAN01000001">
    <property type="protein sequence ID" value="SDD60027.1"/>
    <property type="molecule type" value="Genomic_DNA"/>
</dbReference>
<dbReference type="HAMAP" id="MF_01080">
    <property type="entry name" value="TruB_bact"/>
    <property type="match status" value="1"/>
</dbReference>
<protein>
    <recommendedName>
        <fullName evidence="5">tRNA pseudouridine synthase B</fullName>
        <ecNumber evidence="5">5.4.99.25</ecNumber>
    </recommendedName>
    <alternativeName>
        <fullName evidence="5">tRNA pseudouridine(55) synthase</fullName>
        <shortName evidence="5">Psi55 synthase</shortName>
    </alternativeName>
    <alternativeName>
        <fullName evidence="5">tRNA pseudouridylate synthase</fullName>
    </alternativeName>
    <alternativeName>
        <fullName evidence="5">tRNA-uridine isomerase</fullName>
    </alternativeName>
</protein>
<feature type="domain" description="Pseudouridine synthase II N-terminal" evidence="7">
    <location>
        <begin position="55"/>
        <end position="203"/>
    </location>
</feature>
<accession>A0A1G6W486</accession>
<comment type="function">
    <text evidence="5">Responsible for synthesis of pseudouridine from uracil-55 in the psi GC loop of transfer RNAs.</text>
</comment>
<evidence type="ECO:0000256" key="5">
    <source>
        <dbReference type="HAMAP-Rule" id="MF_01080"/>
    </source>
</evidence>
<evidence type="ECO:0000313" key="9">
    <source>
        <dbReference type="Proteomes" id="UP000198748"/>
    </source>
</evidence>
<evidence type="ECO:0000256" key="2">
    <source>
        <dbReference type="ARBA" id="ARBA00005642"/>
    </source>
</evidence>
<evidence type="ECO:0000259" key="7">
    <source>
        <dbReference type="Pfam" id="PF01509"/>
    </source>
</evidence>